<dbReference type="EMBL" id="VSSQ01123067">
    <property type="protein sequence ID" value="MPN54638.1"/>
    <property type="molecule type" value="Genomic_DNA"/>
</dbReference>
<dbReference type="AlphaFoldDB" id="A0A645ITB6"/>
<sequence length="114" mass="12883">MFPEWMIEGSYSSDPGRREKIEKLRTGGYSVIVTTSILERGVTVPDAQVIVLEANHDIFDERALVQMAGRVGRTRENPQGRALFLARRKTSAIQKAIDWIQEQNNLALEQGLIE</sequence>
<gene>
    <name evidence="5" type="primary">comFA_5</name>
    <name evidence="5" type="ORF">SDC9_202310</name>
</gene>
<keyword evidence="1" id="KW-0547">Nucleotide-binding</keyword>
<comment type="caution">
    <text evidence="5">The sequence shown here is derived from an EMBL/GenBank/DDBJ whole genome shotgun (WGS) entry which is preliminary data.</text>
</comment>
<dbReference type="GO" id="GO:0005524">
    <property type="term" value="F:ATP binding"/>
    <property type="evidence" value="ECO:0007669"/>
    <property type="project" value="UniProtKB-KW"/>
</dbReference>
<dbReference type="Gene3D" id="3.40.50.300">
    <property type="entry name" value="P-loop containing nucleotide triphosphate hydrolases"/>
    <property type="match status" value="1"/>
</dbReference>
<dbReference type="InterPro" id="IPR001650">
    <property type="entry name" value="Helicase_C-like"/>
</dbReference>
<keyword evidence="3" id="KW-0238">DNA-binding</keyword>
<evidence type="ECO:0000256" key="2">
    <source>
        <dbReference type="ARBA" id="ARBA00022840"/>
    </source>
</evidence>
<dbReference type="InterPro" id="IPR027417">
    <property type="entry name" value="P-loop_NTPase"/>
</dbReference>
<protein>
    <submittedName>
        <fullName evidence="5">ComF operon protein 1</fullName>
        <ecNumber evidence="5">3.6.4.12</ecNumber>
    </submittedName>
</protein>
<dbReference type="GO" id="GO:0043138">
    <property type="term" value="F:3'-5' DNA helicase activity"/>
    <property type="evidence" value="ECO:0007669"/>
    <property type="project" value="TreeGrafter"/>
</dbReference>
<dbReference type="PANTHER" id="PTHR30580">
    <property type="entry name" value="PRIMOSOMAL PROTEIN N"/>
    <property type="match status" value="1"/>
</dbReference>
<evidence type="ECO:0000313" key="5">
    <source>
        <dbReference type="EMBL" id="MPN54638.1"/>
    </source>
</evidence>
<dbReference type="GO" id="GO:0016787">
    <property type="term" value="F:hydrolase activity"/>
    <property type="evidence" value="ECO:0007669"/>
    <property type="project" value="UniProtKB-KW"/>
</dbReference>
<dbReference type="GO" id="GO:0006310">
    <property type="term" value="P:DNA recombination"/>
    <property type="evidence" value="ECO:0007669"/>
    <property type="project" value="TreeGrafter"/>
</dbReference>
<evidence type="ECO:0000256" key="3">
    <source>
        <dbReference type="ARBA" id="ARBA00023125"/>
    </source>
</evidence>
<dbReference type="GO" id="GO:0003677">
    <property type="term" value="F:DNA binding"/>
    <property type="evidence" value="ECO:0007669"/>
    <property type="project" value="UniProtKB-KW"/>
</dbReference>
<dbReference type="PANTHER" id="PTHR30580:SF1">
    <property type="entry name" value="COMF OPERON PROTEIN 1"/>
    <property type="match status" value="1"/>
</dbReference>
<dbReference type="GO" id="GO:0006270">
    <property type="term" value="P:DNA replication initiation"/>
    <property type="evidence" value="ECO:0007669"/>
    <property type="project" value="TreeGrafter"/>
</dbReference>
<feature type="domain" description="Helicase C-terminal" evidence="4">
    <location>
        <begin position="1"/>
        <end position="114"/>
    </location>
</feature>
<dbReference type="EC" id="3.6.4.12" evidence="5"/>
<accession>A0A645ITB6</accession>
<organism evidence="5">
    <name type="scientific">bioreactor metagenome</name>
    <dbReference type="NCBI Taxonomy" id="1076179"/>
    <lineage>
        <taxon>unclassified sequences</taxon>
        <taxon>metagenomes</taxon>
        <taxon>ecological metagenomes</taxon>
    </lineage>
</organism>
<dbReference type="GO" id="GO:0006302">
    <property type="term" value="P:double-strand break repair"/>
    <property type="evidence" value="ECO:0007669"/>
    <property type="project" value="TreeGrafter"/>
</dbReference>
<evidence type="ECO:0000259" key="4">
    <source>
        <dbReference type="PROSITE" id="PS51194"/>
    </source>
</evidence>
<name>A0A645ITB6_9ZZZZ</name>
<keyword evidence="2" id="KW-0067">ATP-binding</keyword>
<dbReference type="Pfam" id="PF00271">
    <property type="entry name" value="Helicase_C"/>
    <property type="match status" value="1"/>
</dbReference>
<dbReference type="SMART" id="SM00490">
    <property type="entry name" value="HELICc"/>
    <property type="match status" value="1"/>
</dbReference>
<proteinExistence type="predicted"/>
<dbReference type="PROSITE" id="PS51194">
    <property type="entry name" value="HELICASE_CTER"/>
    <property type="match status" value="1"/>
</dbReference>
<dbReference type="SUPFAM" id="SSF52540">
    <property type="entry name" value="P-loop containing nucleoside triphosphate hydrolases"/>
    <property type="match status" value="1"/>
</dbReference>
<reference evidence="5" key="1">
    <citation type="submission" date="2019-08" db="EMBL/GenBank/DDBJ databases">
        <authorList>
            <person name="Kucharzyk K."/>
            <person name="Murdoch R.W."/>
            <person name="Higgins S."/>
            <person name="Loffler F."/>
        </authorList>
    </citation>
    <scope>NUCLEOTIDE SEQUENCE</scope>
</reference>
<evidence type="ECO:0000256" key="1">
    <source>
        <dbReference type="ARBA" id="ARBA00022741"/>
    </source>
</evidence>
<keyword evidence="5" id="KW-0378">Hydrolase</keyword>